<feature type="transmembrane region" description="Helical" evidence="1">
    <location>
        <begin position="12"/>
        <end position="35"/>
    </location>
</feature>
<gene>
    <name evidence="2" type="ORF">OPW20_00900</name>
</gene>
<keyword evidence="3" id="KW-1185">Reference proteome</keyword>
<keyword evidence="1" id="KW-0812">Transmembrane</keyword>
<evidence type="ECO:0000256" key="1">
    <source>
        <dbReference type="SAM" id="Phobius"/>
    </source>
</evidence>
<accession>A0ABT5GNB9</accession>
<keyword evidence="1" id="KW-0472">Membrane</keyword>
<name>A0ABT5GNB9_9VIBR</name>
<dbReference type="Proteomes" id="UP001150001">
    <property type="component" value="Unassembled WGS sequence"/>
</dbReference>
<sequence length="75" mass="8073">MKLIDNWKESGKLWSIQAAIALVVLNLIMALLSIYETYLPATLFATLNALGAAGIALLRILTQNVSGTVDAKDNI</sequence>
<evidence type="ECO:0000313" key="2">
    <source>
        <dbReference type="EMBL" id="MDC5738597.1"/>
    </source>
</evidence>
<organism evidence="2 3">
    <name type="scientific">Vibrio europaeus</name>
    <dbReference type="NCBI Taxonomy" id="300876"/>
    <lineage>
        <taxon>Bacteria</taxon>
        <taxon>Pseudomonadati</taxon>
        <taxon>Pseudomonadota</taxon>
        <taxon>Gammaproteobacteria</taxon>
        <taxon>Vibrionales</taxon>
        <taxon>Vibrionaceae</taxon>
        <taxon>Vibrio</taxon>
        <taxon>Vibrio oreintalis group</taxon>
    </lineage>
</organism>
<evidence type="ECO:0000313" key="3">
    <source>
        <dbReference type="Proteomes" id="UP001150001"/>
    </source>
</evidence>
<dbReference type="RefSeq" id="WP_272236645.1">
    <property type="nucleotide sequence ID" value="NZ_JAPFIQ010000013.1"/>
</dbReference>
<evidence type="ECO:0008006" key="4">
    <source>
        <dbReference type="Google" id="ProtNLM"/>
    </source>
</evidence>
<proteinExistence type="predicted"/>
<feature type="transmembrane region" description="Helical" evidence="1">
    <location>
        <begin position="41"/>
        <end position="62"/>
    </location>
</feature>
<keyword evidence="1" id="KW-1133">Transmembrane helix</keyword>
<dbReference type="Pfam" id="PF25612">
    <property type="entry name" value="DUF7940"/>
    <property type="match status" value="1"/>
</dbReference>
<dbReference type="EMBL" id="JAPFIT010000005">
    <property type="protein sequence ID" value="MDC5738597.1"/>
    <property type="molecule type" value="Genomic_DNA"/>
</dbReference>
<comment type="caution">
    <text evidence="2">The sequence shown here is derived from an EMBL/GenBank/DDBJ whole genome shotgun (WGS) entry which is preliminary data.</text>
</comment>
<protein>
    <recommendedName>
        <fullName evidence="4">Holin</fullName>
    </recommendedName>
</protein>
<dbReference type="InterPro" id="IPR057700">
    <property type="entry name" value="DUF7940"/>
</dbReference>
<reference evidence="2" key="1">
    <citation type="submission" date="2022-11" db="EMBL/GenBank/DDBJ databases">
        <title>Role of the vibriolysin VemA secreted by the emergent pathogen Vibrio europaeus in the colonization of Manila clam mucus.</title>
        <authorList>
            <person name="Martinez C."/>
            <person name="Rodriguez S."/>
            <person name="Vences A."/>
            <person name="Barja J.L."/>
            <person name="Toranzo A.E."/>
            <person name="Dubert J."/>
        </authorList>
    </citation>
    <scope>NUCLEOTIDE SEQUENCE</scope>
    <source>
        <strain evidence="2">3454</strain>
    </source>
</reference>